<accession>A0AAV7P8B4</accession>
<proteinExistence type="predicted"/>
<protein>
    <submittedName>
        <fullName evidence="1">Uncharacterized protein</fullName>
    </submittedName>
</protein>
<sequence>MVLTVAEARRAGAYSQRSVSVAWKRCSWFVYDICSGAPAVTLREKKAQLSDPLTLMEKDLTFRNATMGEQFCFRGREPDFAGVEPGVRVTPAGCG</sequence>
<evidence type="ECO:0000313" key="2">
    <source>
        <dbReference type="Proteomes" id="UP001066276"/>
    </source>
</evidence>
<comment type="caution">
    <text evidence="1">The sequence shown here is derived from an EMBL/GenBank/DDBJ whole genome shotgun (WGS) entry which is preliminary data.</text>
</comment>
<gene>
    <name evidence="1" type="ORF">NDU88_002453</name>
</gene>
<keyword evidence="2" id="KW-1185">Reference proteome</keyword>
<organism evidence="1 2">
    <name type="scientific">Pleurodeles waltl</name>
    <name type="common">Iberian ribbed newt</name>
    <dbReference type="NCBI Taxonomy" id="8319"/>
    <lineage>
        <taxon>Eukaryota</taxon>
        <taxon>Metazoa</taxon>
        <taxon>Chordata</taxon>
        <taxon>Craniata</taxon>
        <taxon>Vertebrata</taxon>
        <taxon>Euteleostomi</taxon>
        <taxon>Amphibia</taxon>
        <taxon>Batrachia</taxon>
        <taxon>Caudata</taxon>
        <taxon>Salamandroidea</taxon>
        <taxon>Salamandridae</taxon>
        <taxon>Pleurodelinae</taxon>
        <taxon>Pleurodeles</taxon>
    </lineage>
</organism>
<name>A0AAV7P8B4_PLEWA</name>
<dbReference type="Proteomes" id="UP001066276">
    <property type="component" value="Chromosome 7"/>
</dbReference>
<dbReference type="AlphaFoldDB" id="A0AAV7P8B4"/>
<reference evidence="1" key="1">
    <citation type="journal article" date="2022" name="bioRxiv">
        <title>Sequencing and chromosome-scale assembly of the giantPleurodeles waltlgenome.</title>
        <authorList>
            <person name="Brown T."/>
            <person name="Elewa A."/>
            <person name="Iarovenko S."/>
            <person name="Subramanian E."/>
            <person name="Araus A.J."/>
            <person name="Petzold A."/>
            <person name="Susuki M."/>
            <person name="Suzuki K.-i.T."/>
            <person name="Hayashi T."/>
            <person name="Toyoda A."/>
            <person name="Oliveira C."/>
            <person name="Osipova E."/>
            <person name="Leigh N.D."/>
            <person name="Simon A."/>
            <person name="Yun M.H."/>
        </authorList>
    </citation>
    <scope>NUCLEOTIDE SEQUENCE</scope>
    <source>
        <strain evidence="1">20211129_DDA</strain>
        <tissue evidence="1">Liver</tissue>
    </source>
</reference>
<evidence type="ECO:0000313" key="1">
    <source>
        <dbReference type="EMBL" id="KAJ1123989.1"/>
    </source>
</evidence>
<dbReference type="EMBL" id="JANPWB010000011">
    <property type="protein sequence ID" value="KAJ1123989.1"/>
    <property type="molecule type" value="Genomic_DNA"/>
</dbReference>